<organism evidence="2 3">
    <name type="scientific">Rodentibacter caecimuris</name>
    <dbReference type="NCBI Taxonomy" id="1796644"/>
    <lineage>
        <taxon>Bacteria</taxon>
        <taxon>Pseudomonadati</taxon>
        <taxon>Pseudomonadota</taxon>
        <taxon>Gammaproteobacteria</taxon>
        <taxon>Pasteurellales</taxon>
        <taxon>Pasteurellaceae</taxon>
        <taxon>Rodentibacter</taxon>
    </lineage>
</organism>
<evidence type="ECO:0000313" key="3">
    <source>
        <dbReference type="Proteomes" id="UP000188820"/>
    </source>
</evidence>
<protein>
    <submittedName>
        <fullName evidence="2">Uncharacterized protein</fullName>
    </submittedName>
</protein>
<dbReference type="Proteomes" id="UP000188820">
    <property type="component" value="Unassembled WGS sequence"/>
</dbReference>
<proteinExistence type="inferred from homology"/>
<gene>
    <name evidence="2" type="ORF">BKG89_08785</name>
</gene>
<dbReference type="EMBL" id="MLAA01000037">
    <property type="protein sequence ID" value="OOF67933.1"/>
    <property type="molecule type" value="Genomic_DNA"/>
</dbReference>
<comment type="similarity">
    <text evidence="1">Belongs to the glycogen phosphorylase family.</text>
</comment>
<comment type="caution">
    <text evidence="2">The sequence shown here is derived from an EMBL/GenBank/DDBJ whole genome shotgun (WGS) entry which is preliminary data.</text>
</comment>
<dbReference type="InterPro" id="IPR000811">
    <property type="entry name" value="Glyco_trans_35"/>
</dbReference>
<sequence>MCELLVEGYYPTTYYHQDPVLKNAVDFLAEGKALKGNVDTFKLMLNSLLEREPFLVLANFDDYRKAQQRIEQAYLDQNACYPKYRTVRYF</sequence>
<evidence type="ECO:0000256" key="1">
    <source>
        <dbReference type="ARBA" id="ARBA00006047"/>
    </source>
</evidence>
<name>A0ABX3KW27_9PAST</name>
<accession>A0ABX3KW27</accession>
<evidence type="ECO:0000313" key="2">
    <source>
        <dbReference type="EMBL" id="OOF67933.1"/>
    </source>
</evidence>
<dbReference type="Pfam" id="PF00343">
    <property type="entry name" value="Phosphorylase"/>
    <property type="match status" value="1"/>
</dbReference>
<dbReference type="SUPFAM" id="SSF53756">
    <property type="entry name" value="UDP-Glycosyltransferase/glycogen phosphorylase"/>
    <property type="match status" value="1"/>
</dbReference>
<keyword evidence="3" id="KW-1185">Reference proteome</keyword>
<dbReference type="Gene3D" id="3.40.50.2000">
    <property type="entry name" value="Glycogen Phosphorylase B"/>
    <property type="match status" value="1"/>
</dbReference>
<reference evidence="2 3" key="1">
    <citation type="submission" date="2016-10" db="EMBL/GenBank/DDBJ databases">
        <title>Rodentibacter gen. nov. and new species.</title>
        <authorList>
            <person name="Christensen H."/>
        </authorList>
    </citation>
    <scope>NUCLEOTIDE SEQUENCE [LARGE SCALE GENOMIC DNA]</scope>
    <source>
        <strain evidence="2 3">1998236014</strain>
    </source>
</reference>